<dbReference type="EMBL" id="KN846958">
    <property type="protein sequence ID" value="KIW69218.1"/>
    <property type="molecule type" value="Genomic_DNA"/>
</dbReference>
<dbReference type="STRING" id="5601.A0A0D2FM60"/>
<dbReference type="InterPro" id="IPR053137">
    <property type="entry name" value="NLR-like"/>
</dbReference>
<evidence type="ECO:0000313" key="7">
    <source>
        <dbReference type="EMBL" id="KIW69218.1"/>
    </source>
</evidence>
<dbReference type="SUPFAM" id="SSF52540">
    <property type="entry name" value="P-loop containing nucleoside triphosphate hydrolases"/>
    <property type="match status" value="1"/>
</dbReference>
<organism evidence="7 8">
    <name type="scientific">Phialophora macrospora</name>
    <dbReference type="NCBI Taxonomy" id="1851006"/>
    <lineage>
        <taxon>Eukaryota</taxon>
        <taxon>Fungi</taxon>
        <taxon>Dikarya</taxon>
        <taxon>Ascomycota</taxon>
        <taxon>Pezizomycotina</taxon>
        <taxon>Eurotiomycetes</taxon>
        <taxon>Chaetothyriomycetidae</taxon>
        <taxon>Chaetothyriales</taxon>
        <taxon>Herpotrichiellaceae</taxon>
        <taxon>Phialophora</taxon>
    </lineage>
</organism>
<evidence type="ECO:0000256" key="2">
    <source>
        <dbReference type="PROSITE-ProRule" id="PRU00023"/>
    </source>
</evidence>
<evidence type="ECO:0000256" key="4">
    <source>
        <dbReference type="SAM" id="SignalP"/>
    </source>
</evidence>
<protein>
    <submittedName>
        <fullName evidence="7">Uncharacterized protein</fullName>
    </submittedName>
</protein>
<dbReference type="Gene3D" id="1.25.40.20">
    <property type="entry name" value="Ankyrin repeat-containing domain"/>
    <property type="match status" value="2"/>
</dbReference>
<evidence type="ECO:0000259" key="6">
    <source>
        <dbReference type="Pfam" id="PF24883"/>
    </source>
</evidence>
<feature type="region of interest" description="Disordered" evidence="3">
    <location>
        <begin position="310"/>
        <end position="353"/>
    </location>
</feature>
<keyword evidence="8" id="KW-1185">Reference proteome</keyword>
<feature type="chain" id="PRO_5002242073" evidence="4">
    <location>
        <begin position="27"/>
        <end position="1190"/>
    </location>
</feature>
<dbReference type="Pfam" id="PF00023">
    <property type="entry name" value="Ank"/>
    <property type="match status" value="1"/>
</dbReference>
<dbReference type="PANTHER" id="PTHR46082:SF11">
    <property type="entry name" value="AAA+ ATPASE DOMAIN-CONTAINING PROTEIN-RELATED"/>
    <property type="match status" value="1"/>
</dbReference>
<dbReference type="InterPro" id="IPR056884">
    <property type="entry name" value="NPHP3-like_N"/>
</dbReference>
<feature type="repeat" description="ANK" evidence="2">
    <location>
        <begin position="1026"/>
        <end position="1050"/>
    </location>
</feature>
<dbReference type="Pfam" id="PF01048">
    <property type="entry name" value="PNP_UDP_1"/>
    <property type="match status" value="1"/>
</dbReference>
<feature type="domain" description="Nucleoside phosphorylase" evidence="5">
    <location>
        <begin position="14"/>
        <end position="298"/>
    </location>
</feature>
<dbReference type="InterPro" id="IPR000845">
    <property type="entry name" value="Nucleoside_phosphorylase_d"/>
</dbReference>
<dbReference type="InterPro" id="IPR036770">
    <property type="entry name" value="Ankyrin_rpt-contain_sf"/>
</dbReference>
<dbReference type="SUPFAM" id="SSF48403">
    <property type="entry name" value="Ankyrin repeat"/>
    <property type="match status" value="1"/>
</dbReference>
<dbReference type="Pfam" id="PF24883">
    <property type="entry name" value="NPHP3_N"/>
    <property type="match status" value="1"/>
</dbReference>
<dbReference type="Gene3D" id="3.40.50.300">
    <property type="entry name" value="P-loop containing nucleotide triphosphate hydrolases"/>
    <property type="match status" value="1"/>
</dbReference>
<dbReference type="AlphaFoldDB" id="A0A0D2FM60"/>
<dbReference type="GO" id="GO:0003824">
    <property type="term" value="F:catalytic activity"/>
    <property type="evidence" value="ECO:0007669"/>
    <property type="project" value="InterPro"/>
</dbReference>
<dbReference type="Proteomes" id="UP000054266">
    <property type="component" value="Unassembled WGS sequence"/>
</dbReference>
<sequence length="1190" mass="131269">MKRRRAGIHDFAVGWICALPIELTAAREALDEEYERIDDLAQYTLGRIGKHSVAIACLPAGQLGTSSAAAVAAHMQSTFPALVYGFMVGIAGGVPSKSVDIRLGDVVISHPQGRYGGVVQYDFGKTGPGGRQLPNGSLNSPNPILLQAVANMRSSISAGRSNIPLYMASVTLRNLFTRPVPNTEKLYDAAYDHAGGDTCDGCLAGKILQRPPRANQDIAIHYGTVASGNQVIKDGLSRDRISAEHGGVLCYEMEAAGLMNIFPCLVVRGICDYADSHKNKGWQPYAAAAAAACAKAVLSFVPTLPWRLNDEPQAQHNRGATNALPKSADHSKSAEFGTSTRCHQPDANGRFDPSSLYTKPSLTLMEKQSYHKSLEFGEINARHATIQDAHVETCRWLLDRPEYKDWLSLEKVSEHHGFLWIKGNPGTGKSTIMKFALAATKRTMPEAIFINFFFNARGDELEKTVLGMYRSLLFRLLDELQDLQDVFALLPPKLSESKTSYVWEVGALQSLFGHAVQGLGRRSLVCFIDALDECEEDEIRTMITFFEHLGDLGATSELRLRICLSSRHYPQITISHGISLVLEDQEEHYDDITKYVNGKLKGGRSKILDQMKGEICERSSGIFLWVVLVVQILKKEFDKGQINAVKKRLNEIPDGLDQLFDNIITRDTHDVDRLIWCLQWVLFARRPLEPIELFYAVMTGSEPDSIGDLDPRDIDEEILRNFVLDSSKGLATPTKGGNGTVQFIHESVRDYLLKSNHLQRLQADLASNFPGSIHEGLKKCCEGYINHVSSDNVEELLAKAGPSLKKSRLFHETHPFLNYAVRNVLFHADAAAEYGVNQERFVKEFPYRKWVTLSDSVRKSISYTCGPRASLLYIFASECVSNLISIEIRRVPCIDIKGEIYNYSLNAAIGRRSRKAVEALLAVENTSRSRGSARDGPSHITPGEWETAITDCLRTPLYVGNTVLHHAASNGNALLVNVLLKTKKVDVGFSNEDGTALSKAAQNGHAHVVKLLLETGQVDIESRDKVGRTALLRAAACGHAIVVKLLLETGQVDIESRDNNGRTAISEAASKGDAEVLGLLWTAWQTDVRSKGKPLDTTRLGLNRRDVNGMTPLHGAVSAQAVEVVKFLLSTDHIDLEVTNDRNETPLDLAARRLCNTAAHDPGRKKLEKIERLLRKALHNRARVPGEGSE</sequence>
<dbReference type="SUPFAM" id="SSF53167">
    <property type="entry name" value="Purine and uridine phosphorylases"/>
    <property type="match status" value="1"/>
</dbReference>
<name>A0A0D2FM60_9EURO</name>
<evidence type="ECO:0000259" key="5">
    <source>
        <dbReference type="Pfam" id="PF01048"/>
    </source>
</evidence>
<dbReference type="PROSITE" id="PS50297">
    <property type="entry name" value="ANK_REP_REGION"/>
    <property type="match status" value="3"/>
</dbReference>
<feature type="domain" description="Nephrocystin 3-like N-terminal" evidence="6">
    <location>
        <begin position="392"/>
        <end position="567"/>
    </location>
</feature>
<dbReference type="Pfam" id="PF13857">
    <property type="entry name" value="Ank_5"/>
    <property type="match status" value="1"/>
</dbReference>
<dbReference type="InterPro" id="IPR002110">
    <property type="entry name" value="Ankyrin_rpt"/>
</dbReference>
<dbReference type="Gene3D" id="3.40.50.1580">
    <property type="entry name" value="Nucleoside phosphorylase domain"/>
    <property type="match status" value="1"/>
</dbReference>
<evidence type="ECO:0000256" key="1">
    <source>
        <dbReference type="ARBA" id="ARBA00022737"/>
    </source>
</evidence>
<keyword evidence="1" id="KW-0677">Repeat</keyword>
<dbReference type="GO" id="GO:0009116">
    <property type="term" value="P:nucleoside metabolic process"/>
    <property type="evidence" value="ECO:0007669"/>
    <property type="project" value="InterPro"/>
</dbReference>
<dbReference type="HOGENOM" id="CLU_000288_34_2_1"/>
<dbReference type="InterPro" id="IPR027417">
    <property type="entry name" value="P-loop_NTPase"/>
</dbReference>
<dbReference type="PANTHER" id="PTHR46082">
    <property type="entry name" value="ATP/GTP-BINDING PROTEIN-RELATED"/>
    <property type="match status" value="1"/>
</dbReference>
<keyword evidence="2" id="KW-0040">ANK repeat</keyword>
<keyword evidence="4" id="KW-0732">Signal</keyword>
<dbReference type="SMART" id="SM00248">
    <property type="entry name" value="ANK"/>
    <property type="match status" value="5"/>
</dbReference>
<reference evidence="7 8" key="1">
    <citation type="submission" date="2015-01" db="EMBL/GenBank/DDBJ databases">
        <title>The Genome Sequence of Capronia semiimmersa CBS27337.</title>
        <authorList>
            <consortium name="The Broad Institute Genomics Platform"/>
            <person name="Cuomo C."/>
            <person name="de Hoog S."/>
            <person name="Gorbushina A."/>
            <person name="Stielow B."/>
            <person name="Teixiera M."/>
            <person name="Abouelleil A."/>
            <person name="Chapman S.B."/>
            <person name="Priest M."/>
            <person name="Young S.K."/>
            <person name="Wortman J."/>
            <person name="Nusbaum C."/>
            <person name="Birren B."/>
        </authorList>
    </citation>
    <scope>NUCLEOTIDE SEQUENCE [LARGE SCALE GENOMIC DNA]</scope>
    <source>
        <strain evidence="7 8">CBS 27337</strain>
    </source>
</reference>
<evidence type="ECO:0000256" key="3">
    <source>
        <dbReference type="SAM" id="MobiDB-lite"/>
    </source>
</evidence>
<feature type="repeat" description="ANK" evidence="2">
    <location>
        <begin position="992"/>
        <end position="1016"/>
    </location>
</feature>
<accession>A0A0D2FM60</accession>
<proteinExistence type="predicted"/>
<dbReference type="PROSITE" id="PS50088">
    <property type="entry name" value="ANK_REPEAT"/>
    <property type="match status" value="3"/>
</dbReference>
<evidence type="ECO:0000313" key="8">
    <source>
        <dbReference type="Proteomes" id="UP000054266"/>
    </source>
</evidence>
<dbReference type="InterPro" id="IPR035994">
    <property type="entry name" value="Nucleoside_phosphorylase_sf"/>
</dbReference>
<dbReference type="Pfam" id="PF12796">
    <property type="entry name" value="Ank_2"/>
    <property type="match status" value="1"/>
</dbReference>
<feature type="repeat" description="ANK" evidence="2">
    <location>
        <begin position="1108"/>
        <end position="1130"/>
    </location>
</feature>
<feature type="signal peptide" evidence="4">
    <location>
        <begin position="1"/>
        <end position="26"/>
    </location>
</feature>
<gene>
    <name evidence="7" type="ORF">PV04_05107</name>
</gene>